<dbReference type="SMART" id="SM00871">
    <property type="entry name" value="AraC_E_bind"/>
    <property type="match status" value="1"/>
</dbReference>
<dbReference type="SUPFAM" id="SSF55136">
    <property type="entry name" value="Probable bacterial effector-binding domain"/>
    <property type="match status" value="1"/>
</dbReference>
<evidence type="ECO:0000313" key="2">
    <source>
        <dbReference type="EMBL" id="RUT41435.1"/>
    </source>
</evidence>
<keyword evidence="3" id="KW-1185">Reference proteome</keyword>
<sequence length="152" mass="17351">MNYEVVELTEKTVVGITVRTRNNDENMPLIIGGLWQRFFADGIYQSILHKQNDCSIGLYSDYESDVDGLYDVTVCCEVSKFEGQPAEVAVKTIPPGKYAKFVVRGHMQRAVGEFWTKLWSMDLDRRYSSDFEEYQSGGDADNCEIHVYIAIN</sequence>
<dbReference type="PANTHER" id="PTHR36444">
    <property type="entry name" value="TRANSCRIPTIONAL REGULATOR PROTEIN YOBU-RELATED"/>
    <property type="match status" value="1"/>
</dbReference>
<accession>A0A433Y178</accession>
<dbReference type="Pfam" id="PF14526">
    <property type="entry name" value="Cass2"/>
    <property type="match status" value="1"/>
</dbReference>
<protein>
    <submittedName>
        <fullName evidence="2">AraC family transcriptional regulator</fullName>
    </submittedName>
</protein>
<dbReference type="InterPro" id="IPR029441">
    <property type="entry name" value="Cass2"/>
</dbReference>
<evidence type="ECO:0000313" key="3">
    <source>
        <dbReference type="Proteomes" id="UP000279446"/>
    </source>
</evidence>
<reference evidence="2 3" key="1">
    <citation type="submission" date="2018-12" db="EMBL/GenBank/DDBJ databases">
        <authorList>
            <person name="Sun L."/>
            <person name="Chen Z."/>
        </authorList>
    </citation>
    <scope>NUCLEOTIDE SEQUENCE [LARGE SCALE GENOMIC DNA]</scope>
    <source>
        <strain evidence="2 3">DSM 15890</strain>
    </source>
</reference>
<dbReference type="InterPro" id="IPR010499">
    <property type="entry name" value="AraC_E-bd"/>
</dbReference>
<comment type="caution">
    <text evidence="2">The sequence shown here is derived from an EMBL/GenBank/DDBJ whole genome shotgun (WGS) entry which is preliminary data.</text>
</comment>
<dbReference type="InterPro" id="IPR053182">
    <property type="entry name" value="YobU-like_regulator"/>
</dbReference>
<evidence type="ECO:0000259" key="1">
    <source>
        <dbReference type="SMART" id="SM00871"/>
    </source>
</evidence>
<dbReference type="RefSeq" id="WP_127194503.1">
    <property type="nucleotide sequence ID" value="NZ_RZNY01000030.1"/>
</dbReference>
<proteinExistence type="predicted"/>
<dbReference type="PANTHER" id="PTHR36444:SF2">
    <property type="entry name" value="TRANSCRIPTIONAL REGULATOR PROTEIN YOBU-RELATED"/>
    <property type="match status" value="1"/>
</dbReference>
<name>A0A433Y178_9BACL</name>
<dbReference type="Gene3D" id="3.20.80.10">
    <property type="entry name" value="Regulatory factor, effector binding domain"/>
    <property type="match status" value="1"/>
</dbReference>
<organism evidence="2 3">
    <name type="scientific">Paenibacillus anaericanus</name>
    <dbReference type="NCBI Taxonomy" id="170367"/>
    <lineage>
        <taxon>Bacteria</taxon>
        <taxon>Bacillati</taxon>
        <taxon>Bacillota</taxon>
        <taxon>Bacilli</taxon>
        <taxon>Bacillales</taxon>
        <taxon>Paenibacillaceae</taxon>
        <taxon>Paenibacillus</taxon>
    </lineage>
</organism>
<dbReference type="OrthoDB" id="9801008at2"/>
<dbReference type="EMBL" id="RZNY01000030">
    <property type="protein sequence ID" value="RUT41435.1"/>
    <property type="molecule type" value="Genomic_DNA"/>
</dbReference>
<dbReference type="AlphaFoldDB" id="A0A433Y178"/>
<gene>
    <name evidence="2" type="ORF">EJP82_23515</name>
</gene>
<feature type="domain" description="AraC effector-binding" evidence="1">
    <location>
        <begin position="1"/>
        <end position="152"/>
    </location>
</feature>
<dbReference type="Proteomes" id="UP000279446">
    <property type="component" value="Unassembled WGS sequence"/>
</dbReference>
<dbReference type="InterPro" id="IPR011256">
    <property type="entry name" value="Reg_factor_effector_dom_sf"/>
</dbReference>